<dbReference type="Pfam" id="PF00454">
    <property type="entry name" value="PI3_PI4_kinase"/>
    <property type="match status" value="1"/>
</dbReference>
<evidence type="ECO:0000259" key="5">
    <source>
        <dbReference type="PROSITE" id="PS51190"/>
    </source>
</evidence>
<dbReference type="Pfam" id="PF20175">
    <property type="entry name" value="Tra1_central"/>
    <property type="match status" value="1"/>
</dbReference>
<dbReference type="PROSITE" id="PS50005">
    <property type="entry name" value="TPR"/>
    <property type="match status" value="1"/>
</dbReference>
<dbReference type="PROSITE" id="PS51190">
    <property type="entry name" value="FATC"/>
    <property type="match status" value="1"/>
</dbReference>
<sequence>MDNIPQLATAADLDMRAARLVDPGIDLKTKHTVACELRELIDTLRDADAGKVYPQMVPTLLEILQSGEASYQKDTIEYQFRRVLLEVLHRVPYSEHLRQQAVPLLSGMLYILRHDNEENGVTSCKIIIDLLRTFRILTEELVNEFVGILQEVLQGMRGLVMELLSEDSVLLDANAVLPSIRSFKVLSELGMVVVIFSQNHRPLVGPLIQSTLNLNFEILALESPAQKKAREEYEAQGNGQHWSGMASTIKNELAYNDFIAAQIKMVSYVAYVLRGSGEQYEGYGDTLILCALRLLQDCPANAIGPRKDLSIVFRHLMGTPHKRALLPAIDKLFHEHVLLGRSIGSQETLRHTVYTAVADLVHHLRAELSAAQLARVAKLFSALLHNPYLSPSHHTMFSKMMFGLTDTIANKDTAQGAARILGAVFETCVDKVDAMRIMIDDLMSKIELAKTKEDGEFGVMQIEKSRPVAGAMYAVEKPEECLQECRFLFRTLLHGFRVCLAGLRKCSTEIPDGSLVFRLFEGCIHCMALFDTEPRDCNEVMDWFCAVLLEVNLHVFQEVWTHKIDMFFQAALKRNTLLHICQFLFCREPVSATLVAIVLRYLVDKLPAMGEYDDPTAVVSIRLFKMAFSAVTAFPATNEPILASHLAKLIMDCFPLAAKASKPKHYFHLLRGLFRTIGCGGGRYELLYKEVLPLLPDMMENLNRQLYSTDGCSRDMIVELCLTVPLRLTHLLPHLGYLMRPLALALQGTPELVSQGLRTLELCIDNLTPDFLDPTLNTVLRELMEALHSHLKPLPANHHHAHTTIRILGKLGGRNRKLLAKEPALQYKKSSNPAQLSISLGGTVEKIELSAMTSLAYQTLKRMVLHYRPPAFSFLQSAISALIQETAHGSDHSAVFVLAMEGIIDAMFMPEVNDTAEAFARQVSQTVLSREASLTSTKDMNLRRFPSPLLVSYLLALPHALAREKVEEVVKGEELVTWVIKDLVSMNGRSGYTTQDIHFTLHQVATRFNALCLEDSWLQKSAGFRGIRIMTTIPDLGVKWIAERQVEVVRALIHVLKDLPYDLPRDVTDIIDVLKSVLRIGSSKGDGQTEVSLHVRTRLLHLTGTFFTELSCPSPVVRQAVHTCIDALVEITGKTAHDLLQPHRDRILTGIYTKPLRALPFSIQIGMIDAMRYCVSVDPPIPDLNDELIRLLHETLALADADDIQLGRGNLRQGGIDVIRLRVACIKLLTASMPMTDFFSKQHQTRQRVTSVYFKSLYSPSQDVKEVAHEGLRMVLTHQSRLPKELLQTGLRPILMNLADPKRLSVSGLEGLARLMELLINYFKVEIGHKLLDHFRIVADPQMLQASSRLPLADNEGITKLVRLANIFHLLPSAASIFLENLVNAIVQTESQMHFSGRSPFSEPLGKYLDRYPIEAIDFFIRFLKFPRHVRTLKNILQARLAPNLERELISRTRFLVAQCLQAGDQGLSIPILSLFSDLAQLSPTWILDHEFVIDALLAMWRTELPRSEQTDVIIPDDITRHSLILSVFRKALEVAPRVDLIFDVVSIYTRNLAMDLTKLTRFLYQHIALSADLFFKRNVLLRFLRWFDDQSDSWQQKTYLLRFVITPAILVQAHRDNKGGLLDADIIVSIHNLIWRPMIDDKSFTGADDMFKIELLYMTTIIVQHYPELLEDVKKDIIRCAWHYITSDDAVVKQTAYLLAARFFEAFDSPQKFILRAWTGLLRPPHSDGRLLTKQALDILAPVLPKSSSQEVGYPQWAKTTRRLLAEEGNGFSQIFIIYQVLVRQPTLFYPVRALFIPHMVNSLQKLGLSSIASVESRLLSVDIAQVIFDWEQTGYDSGETPTASLDAESSRQHSAWVTPLSFRESLVSFLLRLATGVYDQQLKGLLVPRALTLLEQMVGPRGWTDVTVKLNYFSRFLEADLGSEAAMNQALSAARVLRIVASDKDDAWHLSQAQTLQSLIRKGLWTDEPGLHEALLPIFERLLCLSPLPDKIAEMSDFHASLYTSIEEGLFSQTNLRGTLLMLKSIVQITPERMQYFSSNLHKVLSKLAKDHIQAAPASSGFDSVSRLIITMLEICSTTVSYLGDQRKNFMNVCLALAEKSRSSAICQFILDLSRAWALRTHDAYPSMKDKSLLLSKMVSYEFRGEALFHSYLELIYEIYTEPSLRRSDLTHRLEQCFLLGCRVREPTLRQRFMDLLDASLPRSIHSRMVYILGVQNWEHLSDHNWIYLALHLLLGAVDGEASLFPDRKLPSDAAFGQALPRQKVHSVIRPMQQLLFLDPHVAHDVWITIFPAAWASFSRREQGDVTLHMINLLSKDYHTKQMEMRPNVIQTLLAGIHTCTPSMMLPPHLVKYLAKSFGAWHAGLELLETSLDNVKEDEATVRGAVNDSLADVYAELAEEDIFYGLWRRRSLHQETNIAIAYEQHGMWDQAAHTYEVAQTRSRMGSIAYSEAEYCLWEDHWMLAAEKLQNWDVLHELAKNEGNQELMLESAWRTKDWAENREPLEEQINLLPDIATPRRRVFEAFIALLKLPGALDKNTEFTKILEDAMQLSLRKWVGLPSHLSSAHIPLLQHFQQFVELQEAVQIFGSLSNTTAQNLEKKSSDLKMVLQAWRERLPNLEDDISIWSDLVAWRQNVFNAINKAYIPLIQTPNQTTNPTSTNFNTSGYRGYHETAWIINRFAHVARKHELLEVCLSQLNKIYTLPNIEISEAFLKLREQARCHYQKPGDLQAGLEVINNTNLMYFSTGQKAEFYTLKGMFYARSARNEEANLAFGQAVQLDMNQPKAWAEWGKYNDRMFKESPTDMSHAASAVSCYLQAAGLYKNGKARAMLTRVLWLLSIDDDSLTISRAFDTYKGEAAFWYWIALIPQLCLSLSQREVKQARYILLNLAKLFPQALFYQLRTTREDIIIIRKQAQQAAAAARAMAANLVTARRSDGDYPMQDVSAEVNAETTRKESIGISGEPTSQAGPALQAEGTNVQAISNAQSLAQSALENVSASTRQSWEQVDEVVQILKTAYPFLILSLETLVDHVNQRFKAGADEDLYRLICMLLQDAIQSYVTQRVNNPDDDGLLNAHTKNNISKMAANLTGSVRTQYEEDFVKANITHYEYMQRLQRWRDRQEKTLDARPRFQTLDTLSHWLTDFQYGKTDEIEVPGQYTEEKDSNQNFIRIQRFGPQYENCRSHGYCWKRFVVHGNDHSKISFSVQLPSGRHCRREERVMQVFRTFNTVLARKKEAQKRNLSFHIPAAISFSPTLRLLQNDSSYITLGDIYDQYCEERGFTREEPIFVCGEKVKTVVSEYRQVHGSIPNKSHIYGLKKDIFDEIASKLIPGDVLTKYLTRTMASPADLWRMRKQFALQIASVSFMTYVLCLTSRSPSRFHLSRTTGQIAMSELLPGTSNSGPVLASIDAVPFRFTPNMQNFIGPVLTEGLLAAGIMVIGRCLTEPEHGLEQQLCLFARDEVLTWLHGRNQPWNFDLAFRNHCAANIDGIVRRAEVLACKAEREQTTIPPAPNTTANSPVIQTVTNLISTATNPLNLTKMYETYHPWF</sequence>
<dbReference type="InterPro" id="IPR014009">
    <property type="entry name" value="PIK_FAT"/>
</dbReference>
<dbReference type="InterPro" id="IPR016024">
    <property type="entry name" value="ARM-type_fold"/>
</dbReference>
<dbReference type="PROSITE" id="PS50290">
    <property type="entry name" value="PI3_4_KINASE_3"/>
    <property type="match status" value="1"/>
</dbReference>
<feature type="domain" description="PI3K/PI4K catalytic" evidence="3">
    <location>
        <begin position="3177"/>
        <end position="3507"/>
    </location>
</feature>
<organism evidence="6 7">
    <name type="scientific">Coniophora puteana (strain RWD-64-598)</name>
    <name type="common">Brown rot fungus</name>
    <dbReference type="NCBI Taxonomy" id="741705"/>
    <lineage>
        <taxon>Eukaryota</taxon>
        <taxon>Fungi</taxon>
        <taxon>Dikarya</taxon>
        <taxon>Basidiomycota</taxon>
        <taxon>Agaricomycotina</taxon>
        <taxon>Agaricomycetes</taxon>
        <taxon>Agaricomycetidae</taxon>
        <taxon>Boletales</taxon>
        <taxon>Coniophorineae</taxon>
        <taxon>Coniophoraceae</taxon>
        <taxon>Coniophora</taxon>
    </lineage>
</organism>
<dbReference type="InterPro" id="IPR011009">
    <property type="entry name" value="Kinase-like_dom_sf"/>
</dbReference>
<dbReference type="PANTHER" id="PTHR11139">
    <property type="entry name" value="ATAXIA TELANGIECTASIA MUTATED ATM -RELATED"/>
    <property type="match status" value="1"/>
</dbReference>
<dbReference type="SMART" id="SM01343">
    <property type="entry name" value="FATC"/>
    <property type="match status" value="1"/>
</dbReference>
<dbReference type="Proteomes" id="UP000053558">
    <property type="component" value="Unassembled WGS sequence"/>
</dbReference>
<dbReference type="GO" id="GO:0005634">
    <property type="term" value="C:nucleus"/>
    <property type="evidence" value="ECO:0007669"/>
    <property type="project" value="TreeGrafter"/>
</dbReference>
<dbReference type="PROSITE" id="PS51189">
    <property type="entry name" value="FAT"/>
    <property type="match status" value="1"/>
</dbReference>
<feature type="domain" description="FATC" evidence="5">
    <location>
        <begin position="3517"/>
        <end position="3549"/>
    </location>
</feature>
<evidence type="ECO:0000259" key="3">
    <source>
        <dbReference type="PROSITE" id="PS50290"/>
    </source>
</evidence>
<dbReference type="OMA" id="CLDLYGQ"/>
<accession>A0A5M3MAB0</accession>
<dbReference type="EMBL" id="JH711586">
    <property type="protein sequence ID" value="EIW76139.1"/>
    <property type="molecule type" value="Genomic_DNA"/>
</dbReference>
<dbReference type="InterPro" id="IPR046805">
    <property type="entry name" value="Tra1_ring"/>
</dbReference>
<dbReference type="PANTHER" id="PTHR11139:SF1">
    <property type="entry name" value="TRANSFORMATION_TRANSCRIPTION DOMAIN-ASSOCIATED PROTEIN"/>
    <property type="match status" value="1"/>
</dbReference>
<dbReference type="InterPro" id="IPR003151">
    <property type="entry name" value="PIK-rel_kinase_FAT"/>
</dbReference>
<dbReference type="SMART" id="SM00146">
    <property type="entry name" value="PI3Kc"/>
    <property type="match status" value="1"/>
</dbReference>
<dbReference type="InterPro" id="IPR050517">
    <property type="entry name" value="DDR_Repair_Kinase"/>
</dbReference>
<keyword evidence="7" id="KW-1185">Reference proteome</keyword>
<comment type="caution">
    <text evidence="6">The sequence shown here is derived from an EMBL/GenBank/DDBJ whole genome shotgun (WGS) entry which is preliminary data.</text>
</comment>
<dbReference type="KEGG" id="cput:CONPUDRAFT_158173"/>
<protein>
    <submittedName>
        <fullName evidence="6">Uncharacterized protein</fullName>
    </submittedName>
</protein>
<dbReference type="GO" id="GO:0035267">
    <property type="term" value="C:NuA4 histone acetyltransferase complex"/>
    <property type="evidence" value="ECO:0007669"/>
    <property type="project" value="TreeGrafter"/>
</dbReference>
<dbReference type="InterPro" id="IPR046807">
    <property type="entry name" value="Tra1_central"/>
</dbReference>
<gene>
    <name evidence="6" type="ORF">CONPUDRAFT_158173</name>
</gene>
<feature type="domain" description="FAT" evidence="4">
    <location>
        <begin position="2352"/>
        <end position="2909"/>
    </location>
</feature>
<dbReference type="InterPro" id="IPR000403">
    <property type="entry name" value="PI3/4_kinase_cat_dom"/>
</dbReference>
<dbReference type="GO" id="GO:0000124">
    <property type="term" value="C:SAGA complex"/>
    <property type="evidence" value="ECO:0007669"/>
    <property type="project" value="TreeGrafter"/>
</dbReference>
<comment type="similarity">
    <text evidence="1">Belongs to the PI3/PI4-kinase family. TRA1 subfamily.</text>
</comment>
<name>A0A5M3MAB0_CONPW</name>
<evidence type="ECO:0000256" key="2">
    <source>
        <dbReference type="PROSITE-ProRule" id="PRU00339"/>
    </source>
</evidence>
<dbReference type="GO" id="GO:0006281">
    <property type="term" value="P:DNA repair"/>
    <property type="evidence" value="ECO:0007669"/>
    <property type="project" value="TreeGrafter"/>
</dbReference>
<reference evidence="7" key="1">
    <citation type="journal article" date="2012" name="Science">
        <title>The Paleozoic origin of enzymatic lignin decomposition reconstructed from 31 fungal genomes.</title>
        <authorList>
            <person name="Floudas D."/>
            <person name="Binder M."/>
            <person name="Riley R."/>
            <person name="Barry K."/>
            <person name="Blanchette R.A."/>
            <person name="Henrissat B."/>
            <person name="Martinez A.T."/>
            <person name="Otillar R."/>
            <person name="Spatafora J.W."/>
            <person name="Yadav J.S."/>
            <person name="Aerts A."/>
            <person name="Benoit I."/>
            <person name="Boyd A."/>
            <person name="Carlson A."/>
            <person name="Copeland A."/>
            <person name="Coutinho P.M."/>
            <person name="de Vries R.P."/>
            <person name="Ferreira P."/>
            <person name="Findley K."/>
            <person name="Foster B."/>
            <person name="Gaskell J."/>
            <person name="Glotzer D."/>
            <person name="Gorecki P."/>
            <person name="Heitman J."/>
            <person name="Hesse C."/>
            <person name="Hori C."/>
            <person name="Igarashi K."/>
            <person name="Jurgens J.A."/>
            <person name="Kallen N."/>
            <person name="Kersten P."/>
            <person name="Kohler A."/>
            <person name="Kuees U."/>
            <person name="Kumar T.K.A."/>
            <person name="Kuo A."/>
            <person name="LaButti K."/>
            <person name="Larrondo L.F."/>
            <person name="Lindquist E."/>
            <person name="Ling A."/>
            <person name="Lombard V."/>
            <person name="Lucas S."/>
            <person name="Lundell T."/>
            <person name="Martin R."/>
            <person name="McLaughlin D.J."/>
            <person name="Morgenstern I."/>
            <person name="Morin E."/>
            <person name="Murat C."/>
            <person name="Nagy L.G."/>
            <person name="Nolan M."/>
            <person name="Ohm R.A."/>
            <person name="Patyshakuliyeva A."/>
            <person name="Rokas A."/>
            <person name="Ruiz-Duenas F.J."/>
            <person name="Sabat G."/>
            <person name="Salamov A."/>
            <person name="Samejima M."/>
            <person name="Schmutz J."/>
            <person name="Slot J.C."/>
            <person name="St John F."/>
            <person name="Stenlid J."/>
            <person name="Sun H."/>
            <person name="Sun S."/>
            <person name="Syed K."/>
            <person name="Tsang A."/>
            <person name="Wiebenga A."/>
            <person name="Young D."/>
            <person name="Pisabarro A."/>
            <person name="Eastwood D.C."/>
            <person name="Martin F."/>
            <person name="Cullen D."/>
            <person name="Grigoriev I.V."/>
            <person name="Hibbett D.S."/>
        </authorList>
    </citation>
    <scope>NUCLEOTIDE SEQUENCE [LARGE SCALE GENOMIC DNA]</scope>
    <source>
        <strain evidence="7">RWD-64-598 SS2</strain>
    </source>
</reference>
<dbReference type="SUPFAM" id="SSF56112">
    <property type="entry name" value="Protein kinase-like (PK-like)"/>
    <property type="match status" value="1"/>
</dbReference>
<dbReference type="Pfam" id="PF20206">
    <property type="entry name" value="Tra1_ring"/>
    <property type="match status" value="1"/>
</dbReference>
<dbReference type="GeneID" id="19203878"/>
<dbReference type="GO" id="GO:0006355">
    <property type="term" value="P:regulation of DNA-templated transcription"/>
    <property type="evidence" value="ECO:0007669"/>
    <property type="project" value="TreeGrafter"/>
</dbReference>
<evidence type="ECO:0000256" key="1">
    <source>
        <dbReference type="ARBA" id="ARBA00007234"/>
    </source>
</evidence>
<evidence type="ECO:0000259" key="4">
    <source>
        <dbReference type="PROSITE" id="PS51189"/>
    </source>
</evidence>
<evidence type="ECO:0000313" key="7">
    <source>
        <dbReference type="Proteomes" id="UP000053558"/>
    </source>
</evidence>
<dbReference type="Pfam" id="PF02259">
    <property type="entry name" value="FAT"/>
    <property type="match status" value="1"/>
</dbReference>
<evidence type="ECO:0000313" key="6">
    <source>
        <dbReference type="EMBL" id="EIW76139.1"/>
    </source>
</evidence>
<dbReference type="InterPro" id="IPR019734">
    <property type="entry name" value="TPR_rpt"/>
</dbReference>
<dbReference type="SUPFAM" id="SSF48371">
    <property type="entry name" value="ARM repeat"/>
    <property type="match status" value="1"/>
</dbReference>
<keyword evidence="2" id="KW-0802">TPR repeat</keyword>
<dbReference type="OrthoDB" id="5570127at2759"/>
<proteinExistence type="inferred from homology"/>
<dbReference type="InterPro" id="IPR003152">
    <property type="entry name" value="FATC_dom"/>
</dbReference>
<dbReference type="CDD" id="cd05163">
    <property type="entry name" value="PIKK_TRRAP"/>
    <property type="match status" value="1"/>
</dbReference>
<feature type="repeat" description="TPR" evidence="2">
    <location>
        <begin position="2752"/>
        <end position="2785"/>
    </location>
</feature>
<dbReference type="RefSeq" id="XP_007773409.1">
    <property type="nucleotide sequence ID" value="XM_007775219.1"/>
</dbReference>